<dbReference type="Proteomes" id="UP000327118">
    <property type="component" value="Unassembled WGS sequence"/>
</dbReference>
<organism evidence="1 2">
    <name type="scientific">Aspergillus coremiiformis</name>
    <dbReference type="NCBI Taxonomy" id="138285"/>
    <lineage>
        <taxon>Eukaryota</taxon>
        <taxon>Fungi</taxon>
        <taxon>Dikarya</taxon>
        <taxon>Ascomycota</taxon>
        <taxon>Pezizomycotina</taxon>
        <taxon>Eurotiomycetes</taxon>
        <taxon>Eurotiomycetidae</taxon>
        <taxon>Eurotiales</taxon>
        <taxon>Aspergillaceae</taxon>
        <taxon>Aspergillus</taxon>
        <taxon>Aspergillus subgen. Circumdati</taxon>
    </lineage>
</organism>
<name>A0A5N6ZDH7_9EURO</name>
<dbReference type="AlphaFoldDB" id="A0A5N6ZDH7"/>
<accession>A0A5N6ZDH7</accession>
<evidence type="ECO:0000313" key="2">
    <source>
        <dbReference type="Proteomes" id="UP000327118"/>
    </source>
</evidence>
<reference evidence="2" key="1">
    <citation type="submission" date="2019-04" db="EMBL/GenBank/DDBJ databases">
        <title>Friends and foes A comparative genomics studyof 23 Aspergillus species from section Flavi.</title>
        <authorList>
            <consortium name="DOE Joint Genome Institute"/>
            <person name="Kjaerbolling I."/>
            <person name="Vesth T."/>
            <person name="Frisvad J.C."/>
            <person name="Nybo J.L."/>
            <person name="Theobald S."/>
            <person name="Kildgaard S."/>
            <person name="Isbrandt T."/>
            <person name="Kuo A."/>
            <person name="Sato A."/>
            <person name="Lyhne E.K."/>
            <person name="Kogle M.E."/>
            <person name="Wiebenga A."/>
            <person name="Kun R.S."/>
            <person name="Lubbers R.J."/>
            <person name="Makela M.R."/>
            <person name="Barry K."/>
            <person name="Chovatia M."/>
            <person name="Clum A."/>
            <person name="Daum C."/>
            <person name="Haridas S."/>
            <person name="He G."/>
            <person name="LaButti K."/>
            <person name="Lipzen A."/>
            <person name="Mondo S."/>
            <person name="Riley R."/>
            <person name="Salamov A."/>
            <person name="Simmons B.A."/>
            <person name="Magnuson J.K."/>
            <person name="Henrissat B."/>
            <person name="Mortensen U.H."/>
            <person name="Larsen T.O."/>
            <person name="Devries R.P."/>
            <person name="Grigoriev I.V."/>
            <person name="Machida M."/>
            <person name="Baker S.E."/>
            <person name="Andersen M.R."/>
        </authorList>
    </citation>
    <scope>NUCLEOTIDE SEQUENCE [LARGE SCALE GENOMIC DNA]</scope>
    <source>
        <strain evidence="2">CBS 553.77</strain>
    </source>
</reference>
<sequence length="152" mass="17259">MGYPKVPYPHRIFQNLVKPPTFLPLFSVVDTACSPFSTSVSWIRSMVIDVVGRGLPIQMVVDCHHELFPEKLSFSMVLSYVNVRSTEYSFYRQSPTGDDLPLAGGRTKFISVQQKNSLRHLTRRLTLDYFLSLSLRSSVSGSAPHRTIDQKH</sequence>
<proteinExistence type="predicted"/>
<keyword evidence="2" id="KW-1185">Reference proteome</keyword>
<evidence type="ECO:0000313" key="1">
    <source>
        <dbReference type="EMBL" id="KAE8355701.1"/>
    </source>
</evidence>
<gene>
    <name evidence="1" type="ORF">BDV28DRAFT_27427</name>
</gene>
<dbReference type="EMBL" id="ML739048">
    <property type="protein sequence ID" value="KAE8355701.1"/>
    <property type="molecule type" value="Genomic_DNA"/>
</dbReference>
<protein>
    <submittedName>
        <fullName evidence="1">Uncharacterized protein</fullName>
    </submittedName>
</protein>